<evidence type="ECO:0000313" key="2">
    <source>
        <dbReference type="Proteomes" id="UP000298663"/>
    </source>
</evidence>
<dbReference type="OrthoDB" id="5875724at2759"/>
<accession>A0A4U8ULD3</accession>
<keyword evidence="2" id="KW-1185">Reference proteome</keyword>
<evidence type="ECO:0000313" key="1">
    <source>
        <dbReference type="EMBL" id="TMS33784.1"/>
    </source>
</evidence>
<dbReference type="AlphaFoldDB" id="A0A4U8ULD3"/>
<dbReference type="Proteomes" id="UP000298663">
    <property type="component" value="Unassembled WGS sequence"/>
</dbReference>
<gene>
    <name evidence="1" type="ORF">L596_001481</name>
</gene>
<reference evidence="1 2" key="2">
    <citation type="journal article" date="2019" name="G3 (Bethesda)">
        <title>Hybrid Assembly of the Genome of the Entomopathogenic Nematode Steinernema carpocapsae Identifies the X-Chromosome.</title>
        <authorList>
            <person name="Serra L."/>
            <person name="Macchietto M."/>
            <person name="Macias-Munoz A."/>
            <person name="McGill C.J."/>
            <person name="Rodriguez I.M."/>
            <person name="Rodriguez B."/>
            <person name="Murad R."/>
            <person name="Mortazavi A."/>
        </authorList>
    </citation>
    <scope>NUCLEOTIDE SEQUENCE [LARGE SCALE GENOMIC DNA]</scope>
    <source>
        <strain evidence="1 2">ALL</strain>
    </source>
</reference>
<name>A0A4U8ULD3_STECR</name>
<reference evidence="1 2" key="1">
    <citation type="journal article" date="2015" name="Genome Biol.">
        <title>Comparative genomics of Steinernema reveals deeply conserved gene regulatory networks.</title>
        <authorList>
            <person name="Dillman A.R."/>
            <person name="Macchietto M."/>
            <person name="Porter C.F."/>
            <person name="Rogers A."/>
            <person name="Williams B."/>
            <person name="Antoshechkin I."/>
            <person name="Lee M.M."/>
            <person name="Goodwin Z."/>
            <person name="Lu X."/>
            <person name="Lewis E.E."/>
            <person name="Goodrich-Blair H."/>
            <person name="Stock S.P."/>
            <person name="Adams B.J."/>
            <person name="Sternberg P.W."/>
            <person name="Mortazavi A."/>
        </authorList>
    </citation>
    <scope>NUCLEOTIDE SEQUENCE [LARGE SCALE GENOMIC DNA]</scope>
    <source>
        <strain evidence="1 2">ALL</strain>
    </source>
</reference>
<comment type="caution">
    <text evidence="1">The sequence shown here is derived from an EMBL/GenBank/DDBJ whole genome shotgun (WGS) entry which is preliminary data.</text>
</comment>
<protein>
    <submittedName>
        <fullName evidence="1">Uncharacterized protein</fullName>
    </submittedName>
</protein>
<sequence length="92" mass="10820">MLPEVHYSLFAADLKIYAFSNHCVLKKALTALVTWSAEWELPISESKTRFMHAGRNEPKVEYVLNDSVNTKWLNRHEQYLNCRVIFFKTCII</sequence>
<proteinExistence type="predicted"/>
<dbReference type="EMBL" id="AZBU02000001">
    <property type="protein sequence ID" value="TMS33784.1"/>
    <property type="molecule type" value="Genomic_DNA"/>
</dbReference>
<organism evidence="1 2">
    <name type="scientific">Steinernema carpocapsae</name>
    <name type="common">Entomopathogenic nematode</name>
    <dbReference type="NCBI Taxonomy" id="34508"/>
    <lineage>
        <taxon>Eukaryota</taxon>
        <taxon>Metazoa</taxon>
        <taxon>Ecdysozoa</taxon>
        <taxon>Nematoda</taxon>
        <taxon>Chromadorea</taxon>
        <taxon>Rhabditida</taxon>
        <taxon>Tylenchina</taxon>
        <taxon>Panagrolaimomorpha</taxon>
        <taxon>Strongyloidoidea</taxon>
        <taxon>Steinernematidae</taxon>
        <taxon>Steinernema</taxon>
    </lineage>
</organism>